<evidence type="ECO:0000313" key="2">
    <source>
        <dbReference type="Proteomes" id="UP001500466"/>
    </source>
</evidence>
<dbReference type="Proteomes" id="UP001500466">
    <property type="component" value="Unassembled WGS sequence"/>
</dbReference>
<gene>
    <name evidence="1" type="ORF">GCM10023205_75930</name>
</gene>
<dbReference type="InterPro" id="IPR036388">
    <property type="entry name" value="WH-like_DNA-bd_sf"/>
</dbReference>
<organism evidence="1 2">
    <name type="scientific">Yinghuangia aomiensis</name>
    <dbReference type="NCBI Taxonomy" id="676205"/>
    <lineage>
        <taxon>Bacteria</taxon>
        <taxon>Bacillati</taxon>
        <taxon>Actinomycetota</taxon>
        <taxon>Actinomycetes</taxon>
        <taxon>Kitasatosporales</taxon>
        <taxon>Streptomycetaceae</taxon>
        <taxon>Yinghuangia</taxon>
    </lineage>
</organism>
<dbReference type="SUPFAM" id="SSF46785">
    <property type="entry name" value="Winged helix' DNA-binding domain"/>
    <property type="match status" value="1"/>
</dbReference>
<dbReference type="Gene3D" id="1.10.10.10">
    <property type="entry name" value="Winged helix-like DNA-binding domain superfamily/Winged helix DNA-binding domain"/>
    <property type="match status" value="1"/>
</dbReference>
<keyword evidence="2" id="KW-1185">Reference proteome</keyword>
<comment type="caution">
    <text evidence="1">The sequence shown here is derived from an EMBL/GenBank/DDBJ whole genome shotgun (WGS) entry which is preliminary data.</text>
</comment>
<evidence type="ECO:0008006" key="3">
    <source>
        <dbReference type="Google" id="ProtNLM"/>
    </source>
</evidence>
<proteinExistence type="predicted"/>
<name>A0ABP9I978_9ACTN</name>
<reference evidence="2" key="1">
    <citation type="journal article" date="2019" name="Int. J. Syst. Evol. Microbiol.">
        <title>The Global Catalogue of Microorganisms (GCM) 10K type strain sequencing project: providing services to taxonomists for standard genome sequencing and annotation.</title>
        <authorList>
            <consortium name="The Broad Institute Genomics Platform"/>
            <consortium name="The Broad Institute Genome Sequencing Center for Infectious Disease"/>
            <person name="Wu L."/>
            <person name="Ma J."/>
        </authorList>
    </citation>
    <scope>NUCLEOTIDE SEQUENCE [LARGE SCALE GENOMIC DNA]</scope>
    <source>
        <strain evidence="2">JCM 17986</strain>
    </source>
</reference>
<dbReference type="InterPro" id="IPR036390">
    <property type="entry name" value="WH_DNA-bd_sf"/>
</dbReference>
<dbReference type="RefSeq" id="WP_345680412.1">
    <property type="nucleotide sequence ID" value="NZ_BAABHS010000046.1"/>
</dbReference>
<sequence>MSVKQYPAEVLATQPIGFWTGTADRAIVAYLRRTLAKEQLTLPQWWSLHQIAAFPGRWTWDTLAARLAPFACPGMEFGPVFAGLVVRGWADDRDGAVRLTAAGDAGFAKARARMEKAYARIRDGITEAEFVAAVDVLRRMVDNVGEDSDLL</sequence>
<evidence type="ECO:0000313" key="1">
    <source>
        <dbReference type="EMBL" id="GAA4992276.1"/>
    </source>
</evidence>
<protein>
    <recommendedName>
        <fullName evidence="3">DNA-binding transcriptional regulator, MarR family</fullName>
    </recommendedName>
</protein>
<accession>A0ABP9I978</accession>
<dbReference type="EMBL" id="BAABHS010000046">
    <property type="protein sequence ID" value="GAA4992276.1"/>
    <property type="molecule type" value="Genomic_DNA"/>
</dbReference>